<dbReference type="AlphaFoldDB" id="A0A4R2PAQ1"/>
<evidence type="ECO:0000313" key="2">
    <source>
        <dbReference type="EMBL" id="TCP32163.1"/>
    </source>
</evidence>
<organism evidence="2 3">
    <name type="scientific">Scopulibacillus darangshiensis</name>
    <dbReference type="NCBI Taxonomy" id="442528"/>
    <lineage>
        <taxon>Bacteria</taxon>
        <taxon>Bacillati</taxon>
        <taxon>Bacillota</taxon>
        <taxon>Bacilli</taxon>
        <taxon>Bacillales</taxon>
        <taxon>Sporolactobacillaceae</taxon>
        <taxon>Scopulibacillus</taxon>
    </lineage>
</organism>
<sequence>MVSGSKTELTKELEAFIDDNEDYIGPKLHEQLVGIYEQLNNDATDLDAELEEAKEDIKKLESEVDRLGDAAE</sequence>
<proteinExistence type="predicted"/>
<dbReference type="EMBL" id="SLXK01000001">
    <property type="protein sequence ID" value="TCP32163.1"/>
    <property type="molecule type" value="Genomic_DNA"/>
</dbReference>
<dbReference type="RefSeq" id="WP_132742675.1">
    <property type="nucleotide sequence ID" value="NZ_SLXK01000001.1"/>
</dbReference>
<evidence type="ECO:0000256" key="1">
    <source>
        <dbReference type="SAM" id="Coils"/>
    </source>
</evidence>
<keyword evidence="3" id="KW-1185">Reference proteome</keyword>
<protein>
    <submittedName>
        <fullName evidence="2">Uncharacterized protein</fullName>
    </submittedName>
</protein>
<gene>
    <name evidence="2" type="ORF">EV207_101141</name>
</gene>
<reference evidence="2 3" key="1">
    <citation type="submission" date="2019-03" db="EMBL/GenBank/DDBJ databases">
        <title>Genomic Encyclopedia of Type Strains, Phase IV (KMG-IV): sequencing the most valuable type-strain genomes for metagenomic binning, comparative biology and taxonomic classification.</title>
        <authorList>
            <person name="Goeker M."/>
        </authorList>
    </citation>
    <scope>NUCLEOTIDE SEQUENCE [LARGE SCALE GENOMIC DNA]</scope>
    <source>
        <strain evidence="2 3">DSM 19377</strain>
    </source>
</reference>
<accession>A0A4R2PAQ1</accession>
<keyword evidence="1" id="KW-0175">Coiled coil</keyword>
<dbReference type="Proteomes" id="UP000295416">
    <property type="component" value="Unassembled WGS sequence"/>
</dbReference>
<name>A0A4R2PAQ1_9BACL</name>
<feature type="coiled-coil region" evidence="1">
    <location>
        <begin position="36"/>
        <end position="70"/>
    </location>
</feature>
<comment type="caution">
    <text evidence="2">The sequence shown here is derived from an EMBL/GenBank/DDBJ whole genome shotgun (WGS) entry which is preliminary data.</text>
</comment>
<evidence type="ECO:0000313" key="3">
    <source>
        <dbReference type="Proteomes" id="UP000295416"/>
    </source>
</evidence>